<dbReference type="InterPro" id="IPR025326">
    <property type="entry name" value="DUF4232"/>
</dbReference>
<keyword evidence="4" id="KW-1185">Reference proteome</keyword>
<protein>
    <recommendedName>
        <fullName evidence="2">DUF4232 domain-containing protein</fullName>
    </recommendedName>
</protein>
<gene>
    <name evidence="3" type="ORF">GCM10010305_58430</name>
</gene>
<comment type="caution">
    <text evidence="3">The sequence shown here is derived from an EMBL/GenBank/DDBJ whole genome shotgun (WGS) entry which is preliminary data.</text>
</comment>
<dbReference type="Pfam" id="PF14016">
    <property type="entry name" value="DUF4232"/>
    <property type="match status" value="1"/>
</dbReference>
<evidence type="ECO:0000256" key="1">
    <source>
        <dbReference type="SAM" id="SignalP"/>
    </source>
</evidence>
<evidence type="ECO:0000313" key="4">
    <source>
        <dbReference type="Proteomes" id="UP000644020"/>
    </source>
</evidence>
<dbReference type="AlphaFoldDB" id="A0A918WD08"/>
<accession>A0A918WD08</accession>
<sequence>MRPHPALLPVLASGLLLLTGCGTLTSAGEPVVPTPSAAGEEKDGIRVTGTGGCARPCATYTVTGPADGPVVTTVFFEFRAADGGVMDSVKETVPAVAPGATVSRTVTAAMVPPDSVVGGRVAIGTVRTVPAAEASASSGPCPPSGVRVYADKGDSAMGLRVVGLHLENCGTAPLSLDGYPEVQPLDEEHRALPAVRILKGGEAIASGTGAEGPARPFTLRPGARARAGLVWRNTTEAGEPVNAPYARVRWRSGAAPVMVVPELDLGTTGRLGVGPWKPAEGRAPAS</sequence>
<proteinExistence type="predicted"/>
<organism evidence="3 4">
    <name type="scientific">Streptomyces termitum</name>
    <dbReference type="NCBI Taxonomy" id="67368"/>
    <lineage>
        <taxon>Bacteria</taxon>
        <taxon>Bacillati</taxon>
        <taxon>Actinomycetota</taxon>
        <taxon>Actinomycetes</taxon>
        <taxon>Kitasatosporales</taxon>
        <taxon>Streptomycetaceae</taxon>
        <taxon>Streptomyces</taxon>
    </lineage>
</organism>
<dbReference type="RefSeq" id="WP_189982866.1">
    <property type="nucleotide sequence ID" value="NZ_BMUL01000022.1"/>
</dbReference>
<name>A0A918WD08_9ACTN</name>
<evidence type="ECO:0000313" key="3">
    <source>
        <dbReference type="EMBL" id="GHB07581.1"/>
    </source>
</evidence>
<dbReference type="EMBL" id="BMUL01000022">
    <property type="protein sequence ID" value="GHB07581.1"/>
    <property type="molecule type" value="Genomic_DNA"/>
</dbReference>
<reference evidence="3" key="1">
    <citation type="journal article" date="2014" name="Int. J. Syst. Evol. Microbiol.">
        <title>Complete genome sequence of Corynebacterium casei LMG S-19264T (=DSM 44701T), isolated from a smear-ripened cheese.</title>
        <authorList>
            <consortium name="US DOE Joint Genome Institute (JGI-PGF)"/>
            <person name="Walter F."/>
            <person name="Albersmeier A."/>
            <person name="Kalinowski J."/>
            <person name="Ruckert C."/>
        </authorList>
    </citation>
    <scope>NUCLEOTIDE SEQUENCE</scope>
    <source>
        <strain evidence="3">JCM 4518</strain>
    </source>
</reference>
<reference evidence="3" key="2">
    <citation type="submission" date="2020-09" db="EMBL/GenBank/DDBJ databases">
        <authorList>
            <person name="Sun Q."/>
            <person name="Ohkuma M."/>
        </authorList>
    </citation>
    <scope>NUCLEOTIDE SEQUENCE</scope>
    <source>
        <strain evidence="3">JCM 4518</strain>
    </source>
</reference>
<dbReference type="PROSITE" id="PS51257">
    <property type="entry name" value="PROKAR_LIPOPROTEIN"/>
    <property type="match status" value="1"/>
</dbReference>
<evidence type="ECO:0000259" key="2">
    <source>
        <dbReference type="Pfam" id="PF14016"/>
    </source>
</evidence>
<dbReference type="Proteomes" id="UP000644020">
    <property type="component" value="Unassembled WGS sequence"/>
</dbReference>
<feature type="chain" id="PRO_5038591534" description="DUF4232 domain-containing protein" evidence="1">
    <location>
        <begin position="28"/>
        <end position="286"/>
    </location>
</feature>
<keyword evidence="1" id="KW-0732">Signal</keyword>
<feature type="domain" description="DUF4232" evidence="2">
    <location>
        <begin position="141"/>
        <end position="276"/>
    </location>
</feature>
<feature type="signal peptide" evidence="1">
    <location>
        <begin position="1"/>
        <end position="27"/>
    </location>
</feature>